<feature type="region of interest" description="Disordered" evidence="1">
    <location>
        <begin position="90"/>
        <end position="171"/>
    </location>
</feature>
<organism evidence="3 4">
    <name type="scientific">Myriangium duriaei CBS 260.36</name>
    <dbReference type="NCBI Taxonomy" id="1168546"/>
    <lineage>
        <taxon>Eukaryota</taxon>
        <taxon>Fungi</taxon>
        <taxon>Dikarya</taxon>
        <taxon>Ascomycota</taxon>
        <taxon>Pezizomycotina</taxon>
        <taxon>Dothideomycetes</taxon>
        <taxon>Dothideomycetidae</taxon>
        <taxon>Myriangiales</taxon>
        <taxon>Myriangiaceae</taxon>
        <taxon>Myriangium</taxon>
    </lineage>
</organism>
<sequence length="545" mass="59599">MSTHLKGFVIAVVGYFEENRSAAQYRQWIETAGGRFANSLVSDLTHLVVAKNAWVSQPATVKEALERKDIGIVTQAWIDDALQSKRKVPKGIATEKNWRKQARASMKGKSKSENTSKSSLMPSTLGKRHRSKYAQALSDETAKYASTSKRQKPFSRTPSSRSDSPDPFTKSASTAKRYLLSSDHHHYTDETGFVYDLLLVKVFQAINQTQQLRLQIFESNAHPNTYATLSVMKDIRSGKELKNLLVPVGASFSTALRKFRIEFESRTGVKWEDRTTACRRAKPKASDAEGSTKIFIDPATLHAQGGARHNSSQKRLTDEQWEEFEKKFFIWRIPAEGEPQGAMVTLPPELEEADAGTFAGEMSSYQAVQGAESDQTNLSTIVAPDHPQRVAAAGSDVGCKSGGSRSQVEKPVNPFVEDASTPGNSPGPIATLPTPPGLDNVRASRRGVSGSVIDLTLADDMDIDGYGSGTYENGKINMEGNEDRSTETGGNISTAIELDDKDDQTSEARGRDTTLDMNEGENVAADEDGWETAEEGKDTDSNKCA</sequence>
<dbReference type="Pfam" id="PF00533">
    <property type="entry name" value="BRCT"/>
    <property type="match status" value="1"/>
</dbReference>
<feature type="compositionally biased region" description="Acidic residues" evidence="1">
    <location>
        <begin position="524"/>
        <end position="533"/>
    </location>
</feature>
<dbReference type="Gene3D" id="3.40.50.10190">
    <property type="entry name" value="BRCT domain"/>
    <property type="match status" value="1"/>
</dbReference>
<dbReference type="InterPro" id="IPR036420">
    <property type="entry name" value="BRCT_dom_sf"/>
</dbReference>
<accession>A0A9P4J6P4</accession>
<evidence type="ECO:0000313" key="3">
    <source>
        <dbReference type="EMBL" id="KAF2154195.1"/>
    </source>
</evidence>
<name>A0A9P4J6P4_9PEZI</name>
<protein>
    <recommendedName>
        <fullName evidence="2">BRCT domain-containing protein</fullName>
    </recommendedName>
</protein>
<feature type="compositionally biased region" description="Low complexity" evidence="1">
    <location>
        <begin position="154"/>
        <end position="169"/>
    </location>
</feature>
<feature type="compositionally biased region" description="Basic and acidic residues" evidence="1">
    <location>
        <begin position="503"/>
        <end position="514"/>
    </location>
</feature>
<dbReference type="Proteomes" id="UP000799439">
    <property type="component" value="Unassembled WGS sequence"/>
</dbReference>
<dbReference type="OrthoDB" id="342264at2759"/>
<dbReference type="SUPFAM" id="SSF52113">
    <property type="entry name" value="BRCT domain"/>
    <property type="match status" value="1"/>
</dbReference>
<evidence type="ECO:0000259" key="2">
    <source>
        <dbReference type="PROSITE" id="PS50172"/>
    </source>
</evidence>
<evidence type="ECO:0000313" key="4">
    <source>
        <dbReference type="Proteomes" id="UP000799439"/>
    </source>
</evidence>
<dbReference type="EMBL" id="ML996084">
    <property type="protein sequence ID" value="KAF2154195.1"/>
    <property type="molecule type" value="Genomic_DNA"/>
</dbReference>
<proteinExistence type="predicted"/>
<feature type="domain" description="BRCT" evidence="2">
    <location>
        <begin position="1"/>
        <end position="89"/>
    </location>
</feature>
<feature type="compositionally biased region" description="Basic residues" evidence="1">
    <location>
        <begin position="99"/>
        <end position="109"/>
    </location>
</feature>
<dbReference type="PROSITE" id="PS50172">
    <property type="entry name" value="BRCT"/>
    <property type="match status" value="1"/>
</dbReference>
<feature type="compositionally biased region" description="Polar residues" evidence="1">
    <location>
        <begin position="113"/>
        <end position="122"/>
    </location>
</feature>
<comment type="caution">
    <text evidence="3">The sequence shown here is derived from an EMBL/GenBank/DDBJ whole genome shotgun (WGS) entry which is preliminary data.</text>
</comment>
<dbReference type="InterPro" id="IPR001357">
    <property type="entry name" value="BRCT_dom"/>
</dbReference>
<feature type="region of interest" description="Disordered" evidence="1">
    <location>
        <begin position="418"/>
        <end position="444"/>
    </location>
</feature>
<feature type="compositionally biased region" description="Basic and acidic residues" evidence="1">
    <location>
        <begin position="534"/>
        <end position="545"/>
    </location>
</feature>
<dbReference type="AlphaFoldDB" id="A0A9P4J6P4"/>
<keyword evidence="4" id="KW-1185">Reference proteome</keyword>
<feature type="region of interest" description="Disordered" evidence="1">
    <location>
        <begin position="470"/>
        <end position="545"/>
    </location>
</feature>
<evidence type="ECO:0000256" key="1">
    <source>
        <dbReference type="SAM" id="MobiDB-lite"/>
    </source>
</evidence>
<gene>
    <name evidence="3" type="ORF">K461DRAFT_320352</name>
</gene>
<reference evidence="3" key="1">
    <citation type="journal article" date="2020" name="Stud. Mycol.">
        <title>101 Dothideomycetes genomes: a test case for predicting lifestyles and emergence of pathogens.</title>
        <authorList>
            <person name="Haridas S."/>
            <person name="Albert R."/>
            <person name="Binder M."/>
            <person name="Bloem J."/>
            <person name="Labutti K."/>
            <person name="Salamov A."/>
            <person name="Andreopoulos B."/>
            <person name="Baker S."/>
            <person name="Barry K."/>
            <person name="Bills G."/>
            <person name="Bluhm B."/>
            <person name="Cannon C."/>
            <person name="Castanera R."/>
            <person name="Culley D."/>
            <person name="Daum C."/>
            <person name="Ezra D."/>
            <person name="Gonzalez J."/>
            <person name="Henrissat B."/>
            <person name="Kuo A."/>
            <person name="Liang C."/>
            <person name="Lipzen A."/>
            <person name="Lutzoni F."/>
            <person name="Magnuson J."/>
            <person name="Mondo S."/>
            <person name="Nolan M."/>
            <person name="Ohm R."/>
            <person name="Pangilinan J."/>
            <person name="Park H.-J."/>
            <person name="Ramirez L."/>
            <person name="Alfaro M."/>
            <person name="Sun H."/>
            <person name="Tritt A."/>
            <person name="Yoshinaga Y."/>
            <person name="Zwiers L.-H."/>
            <person name="Turgeon B."/>
            <person name="Goodwin S."/>
            <person name="Spatafora J."/>
            <person name="Crous P."/>
            <person name="Grigoriev I."/>
        </authorList>
    </citation>
    <scope>NUCLEOTIDE SEQUENCE</scope>
    <source>
        <strain evidence="3">CBS 260.36</strain>
    </source>
</reference>